<comment type="caution">
    <text evidence="6">The sequence shown here is derived from an EMBL/GenBank/DDBJ whole genome shotgun (WGS) entry which is preliminary data.</text>
</comment>
<dbReference type="Pfam" id="PF08352">
    <property type="entry name" value="oligo_HPY"/>
    <property type="match status" value="1"/>
</dbReference>
<proteinExistence type="inferred from homology"/>
<evidence type="ECO:0000256" key="3">
    <source>
        <dbReference type="ARBA" id="ARBA00022741"/>
    </source>
</evidence>
<dbReference type="RefSeq" id="WP_154457929.1">
    <property type="nucleotide sequence ID" value="NZ_VUMV01000004.1"/>
</dbReference>
<dbReference type="PROSITE" id="PS50893">
    <property type="entry name" value="ABC_TRANSPORTER_2"/>
    <property type="match status" value="1"/>
</dbReference>
<dbReference type="PROSITE" id="PS51257">
    <property type="entry name" value="PROKAR_LIPOPROTEIN"/>
    <property type="match status" value="1"/>
</dbReference>
<dbReference type="GO" id="GO:0016887">
    <property type="term" value="F:ATP hydrolysis activity"/>
    <property type="evidence" value="ECO:0007669"/>
    <property type="project" value="InterPro"/>
</dbReference>
<dbReference type="EMBL" id="VUMV01000004">
    <property type="protein sequence ID" value="MST82013.1"/>
    <property type="molecule type" value="Genomic_DNA"/>
</dbReference>
<dbReference type="PANTHER" id="PTHR43776:SF8">
    <property type="entry name" value="ABC TRANSPORTER, ATP-BINDING PROTEIN"/>
    <property type="match status" value="1"/>
</dbReference>
<evidence type="ECO:0000259" key="5">
    <source>
        <dbReference type="PROSITE" id="PS50893"/>
    </source>
</evidence>
<evidence type="ECO:0000313" key="6">
    <source>
        <dbReference type="EMBL" id="MST82013.1"/>
    </source>
</evidence>
<reference evidence="6 7" key="1">
    <citation type="submission" date="2019-08" db="EMBL/GenBank/DDBJ databases">
        <title>In-depth cultivation of the pig gut microbiome towards novel bacterial diversity and tailored functional studies.</title>
        <authorList>
            <person name="Wylensek D."/>
            <person name="Hitch T.C.A."/>
            <person name="Clavel T."/>
        </authorList>
    </citation>
    <scope>NUCLEOTIDE SEQUENCE [LARGE SCALE GENOMIC DNA]</scope>
    <source>
        <strain evidence="6 7">Oil+RF-744-WCA-WT-13</strain>
    </source>
</reference>
<dbReference type="FunFam" id="3.40.50.300:FF:000016">
    <property type="entry name" value="Oligopeptide ABC transporter ATP-binding component"/>
    <property type="match status" value="1"/>
</dbReference>
<dbReference type="InterPro" id="IPR003439">
    <property type="entry name" value="ABC_transporter-like_ATP-bd"/>
</dbReference>
<dbReference type="InterPro" id="IPR027417">
    <property type="entry name" value="P-loop_NTPase"/>
</dbReference>
<gene>
    <name evidence="6" type="ORF">FYJ60_06765</name>
</gene>
<evidence type="ECO:0000256" key="2">
    <source>
        <dbReference type="ARBA" id="ARBA00022448"/>
    </source>
</evidence>
<dbReference type="GO" id="GO:0015833">
    <property type="term" value="P:peptide transport"/>
    <property type="evidence" value="ECO:0007669"/>
    <property type="project" value="InterPro"/>
</dbReference>
<dbReference type="InterPro" id="IPR003593">
    <property type="entry name" value="AAA+_ATPase"/>
</dbReference>
<dbReference type="GO" id="GO:0005524">
    <property type="term" value="F:ATP binding"/>
    <property type="evidence" value="ECO:0007669"/>
    <property type="project" value="UniProtKB-KW"/>
</dbReference>
<dbReference type="InterPro" id="IPR050319">
    <property type="entry name" value="ABC_transp_ATP-bind"/>
</dbReference>
<dbReference type="InterPro" id="IPR013563">
    <property type="entry name" value="Oligopep_ABC_C"/>
</dbReference>
<dbReference type="SMART" id="SM00382">
    <property type="entry name" value="AAA"/>
    <property type="match status" value="1"/>
</dbReference>
<protein>
    <submittedName>
        <fullName evidence="6">ATP-binding cassette domain-containing protein</fullName>
    </submittedName>
</protein>
<keyword evidence="3" id="KW-0547">Nucleotide-binding</keyword>
<feature type="domain" description="ABC transporter" evidence="5">
    <location>
        <begin position="11"/>
        <end position="255"/>
    </location>
</feature>
<dbReference type="CDD" id="cd03257">
    <property type="entry name" value="ABC_NikE_OppD_transporters"/>
    <property type="match status" value="1"/>
</dbReference>
<dbReference type="PANTHER" id="PTHR43776">
    <property type="entry name" value="TRANSPORT ATP-BINDING PROTEIN"/>
    <property type="match status" value="1"/>
</dbReference>
<evidence type="ECO:0000256" key="4">
    <source>
        <dbReference type="ARBA" id="ARBA00022840"/>
    </source>
</evidence>
<dbReference type="Proteomes" id="UP000466864">
    <property type="component" value="Unassembled WGS sequence"/>
</dbReference>
<name>A0A7X2TPH1_9FIRM</name>
<dbReference type="GO" id="GO:0055085">
    <property type="term" value="P:transmembrane transport"/>
    <property type="evidence" value="ECO:0007669"/>
    <property type="project" value="UniProtKB-ARBA"/>
</dbReference>
<keyword evidence="7" id="KW-1185">Reference proteome</keyword>
<organism evidence="6 7">
    <name type="scientific">Bilifractor porci</name>
    <dbReference type="NCBI Taxonomy" id="2606636"/>
    <lineage>
        <taxon>Bacteria</taxon>
        <taxon>Bacillati</taxon>
        <taxon>Bacillota</taxon>
        <taxon>Clostridia</taxon>
        <taxon>Lachnospirales</taxon>
        <taxon>Lachnospiraceae</taxon>
        <taxon>Bilifractor</taxon>
    </lineage>
</organism>
<comment type="similarity">
    <text evidence="1">Belongs to the ABC transporter superfamily.</text>
</comment>
<dbReference type="InterPro" id="IPR017871">
    <property type="entry name" value="ABC_transporter-like_CS"/>
</dbReference>
<dbReference type="SUPFAM" id="SSF52540">
    <property type="entry name" value="P-loop containing nucleoside triphosphate hydrolases"/>
    <property type="match status" value="1"/>
</dbReference>
<sequence length="320" mass="35531">MCEAGKKTPVLEAKQVTKRFPAAHGQTLTACENVTLSLYAGQTLGIVGESGGGKSTFLRLLVGLEQPDSGEVLYQGTKISGLKGKALRDARRHIQMVFQDPSEAFHPRMKVRDIICEPLLNYHIIRRQEVPEKAVELLRMVELPEEFAGRYPKDLSGGQRQRVGIARALALEPDVLLCDEATSALDVAVQKSIIELLVRLQREKNIAIAFVCHDLALVRQLSHRTAVMYLGHVVELMDGRDVAARSLHPYTRAMLGSVFDLNMDFTKEIPVLKGETPGPLHVPEGCPFRDRCGFVRKECAGHMPPLEEKEKNHFCACFAV</sequence>
<accession>A0A7X2TPH1</accession>
<keyword evidence="2" id="KW-0813">Transport</keyword>
<evidence type="ECO:0000313" key="7">
    <source>
        <dbReference type="Proteomes" id="UP000466864"/>
    </source>
</evidence>
<dbReference type="AlphaFoldDB" id="A0A7X2TPH1"/>
<keyword evidence="4 6" id="KW-0067">ATP-binding</keyword>
<dbReference type="PROSITE" id="PS00211">
    <property type="entry name" value="ABC_TRANSPORTER_1"/>
    <property type="match status" value="1"/>
</dbReference>
<dbReference type="NCBIfam" id="TIGR01727">
    <property type="entry name" value="oligo_HPY"/>
    <property type="match status" value="1"/>
</dbReference>
<evidence type="ECO:0000256" key="1">
    <source>
        <dbReference type="ARBA" id="ARBA00005417"/>
    </source>
</evidence>
<dbReference type="Gene3D" id="3.40.50.300">
    <property type="entry name" value="P-loop containing nucleotide triphosphate hydrolases"/>
    <property type="match status" value="1"/>
</dbReference>
<dbReference type="Pfam" id="PF00005">
    <property type="entry name" value="ABC_tran"/>
    <property type="match status" value="1"/>
</dbReference>